<sequence>MTQTNQIDVDALLEKFDTDKSGSLDRGELLPILQQLMQQTEFTNGLLEQVSQLEEQNFAMTRQVKQSQNYLTQAIEVGEQLREENERLRQSVEAQETARRNYTKEIARLRLANETAEHQVKNANQEKSKAIKEAVNAKREGEELRSKLDDVEHLVQMRDEAITKQEAHWHRQLEAARTAINEAKSESQALQKGELAQLRVEIRDIKLKNEELSRALEAAQRENTNFIQRQQSLELNLVNARTERDVARKDTDQARRELQNAKDSLAQRFESVLVENASNSKEAEREKRSIQAEFERTAAELMACTQRHATEKQALEQRLTEAHSERAAAVQELGELAKTHALQVKERAAEELEFRRDAEASYVRLQEVHAQQLELLAEARRDAQIAASTTLEANNAADQVRKELNLAQAQLKQYAEQAKIAQQEVQTAHFTDDIRYSRLRKECCQMLRTFETRVYAMREACTVLQSELIEQQRTADSQSVENGNTLNLKTWHEQSLMAMTALVRAIREAKTLSRHEAERAEHTQREIAEANSRIESLTENEARLESRLKQLTTQRDDSIRAYSERLSAAKAETEAAEARRRQCEQRAKQLQFEIDTLRTAATESDTEIRNLRAELAEARASQSKNDLENQIQTLTEANEKASSERQTLEQELYALRQALATAQVQSEQEINKARTAQDNAQHAFKAQVSALQGNVSSLSTQLDKTKKLLSVLQQQRAQLQQDNAQLQAQLHNRHHTALANVASSSEERLTTPRRPISLSALLSSSNNNSATTSR</sequence>
<reference evidence="4" key="1">
    <citation type="submission" date="2021-01" db="EMBL/GenBank/DDBJ databases">
        <authorList>
            <person name="Corre E."/>
            <person name="Pelletier E."/>
            <person name="Niang G."/>
            <person name="Scheremetjew M."/>
            <person name="Finn R."/>
            <person name="Kale V."/>
            <person name="Holt S."/>
            <person name="Cochrane G."/>
            <person name="Meng A."/>
            <person name="Brown T."/>
            <person name="Cohen L."/>
        </authorList>
    </citation>
    <scope>NUCLEOTIDE SEQUENCE</scope>
    <source>
        <strain evidence="4">CCMP1510</strain>
    </source>
</reference>
<dbReference type="AlphaFoldDB" id="A0A7S3K127"/>
<proteinExistence type="predicted"/>
<feature type="coiled-coil region" evidence="1">
    <location>
        <begin position="397"/>
        <end position="424"/>
    </location>
</feature>
<gene>
    <name evidence="4" type="ORF">ALAG00032_LOCUS10058</name>
</gene>
<feature type="domain" description="EF-hand" evidence="3">
    <location>
        <begin position="4"/>
        <end position="39"/>
    </location>
</feature>
<evidence type="ECO:0000256" key="1">
    <source>
        <dbReference type="SAM" id="Coils"/>
    </source>
</evidence>
<evidence type="ECO:0000313" key="4">
    <source>
        <dbReference type="EMBL" id="CAE0369295.1"/>
    </source>
</evidence>
<protein>
    <recommendedName>
        <fullName evidence="3">EF-hand domain-containing protein</fullName>
    </recommendedName>
</protein>
<accession>A0A7S3K127</accession>
<evidence type="ECO:0000259" key="3">
    <source>
        <dbReference type="PROSITE" id="PS50222"/>
    </source>
</evidence>
<evidence type="ECO:0000256" key="2">
    <source>
        <dbReference type="SAM" id="MobiDB-lite"/>
    </source>
</evidence>
<feature type="coiled-coil region" evidence="1">
    <location>
        <begin position="520"/>
        <end position="665"/>
    </location>
</feature>
<dbReference type="InterPro" id="IPR018247">
    <property type="entry name" value="EF_Hand_1_Ca_BS"/>
</dbReference>
<dbReference type="PROSITE" id="PS50222">
    <property type="entry name" value="EF_HAND_2"/>
    <property type="match status" value="1"/>
</dbReference>
<feature type="coiled-coil region" evidence="1">
    <location>
        <begin position="695"/>
        <end position="732"/>
    </location>
</feature>
<dbReference type="PROSITE" id="PS00018">
    <property type="entry name" value="EF_HAND_1"/>
    <property type="match status" value="1"/>
</dbReference>
<dbReference type="GO" id="GO:0005509">
    <property type="term" value="F:calcium ion binding"/>
    <property type="evidence" value="ECO:0007669"/>
    <property type="project" value="InterPro"/>
</dbReference>
<dbReference type="InterPro" id="IPR002048">
    <property type="entry name" value="EF_hand_dom"/>
</dbReference>
<feature type="region of interest" description="Disordered" evidence="2">
    <location>
        <begin position="741"/>
        <end position="774"/>
    </location>
</feature>
<keyword evidence="1" id="KW-0175">Coiled coil</keyword>
<feature type="compositionally biased region" description="Low complexity" evidence="2">
    <location>
        <begin position="757"/>
        <end position="774"/>
    </location>
</feature>
<feature type="coiled-coil region" evidence="1">
    <location>
        <begin position="71"/>
        <end position="332"/>
    </location>
</feature>
<organism evidence="4">
    <name type="scientific">Aureoumbra lagunensis</name>
    <dbReference type="NCBI Taxonomy" id="44058"/>
    <lineage>
        <taxon>Eukaryota</taxon>
        <taxon>Sar</taxon>
        <taxon>Stramenopiles</taxon>
        <taxon>Ochrophyta</taxon>
        <taxon>Pelagophyceae</taxon>
        <taxon>Pelagomonadales</taxon>
        <taxon>Aureoumbra</taxon>
    </lineage>
</organism>
<name>A0A7S3K127_9STRA</name>
<dbReference type="EMBL" id="HBIJ01015035">
    <property type="protein sequence ID" value="CAE0369295.1"/>
    <property type="molecule type" value="Transcribed_RNA"/>
</dbReference>